<dbReference type="SUPFAM" id="SSF110087">
    <property type="entry name" value="DR1885-like metal-binding protein"/>
    <property type="match status" value="1"/>
</dbReference>
<dbReference type="EMBL" id="NEVL01000007">
    <property type="protein sequence ID" value="OZI28058.1"/>
    <property type="molecule type" value="Genomic_DNA"/>
</dbReference>
<organism evidence="2 3">
    <name type="scientific">Bordetella genomosp. 1</name>
    <dbReference type="NCBI Taxonomy" id="1395607"/>
    <lineage>
        <taxon>Bacteria</taxon>
        <taxon>Pseudomonadati</taxon>
        <taxon>Pseudomonadota</taxon>
        <taxon>Betaproteobacteria</taxon>
        <taxon>Burkholderiales</taxon>
        <taxon>Alcaligenaceae</taxon>
        <taxon>Bordetella</taxon>
    </lineage>
</organism>
<evidence type="ECO:0000313" key="2">
    <source>
        <dbReference type="EMBL" id="OZI28058.1"/>
    </source>
</evidence>
<gene>
    <name evidence="2" type="ORF">CEG14_24370</name>
</gene>
<evidence type="ECO:0008006" key="4">
    <source>
        <dbReference type="Google" id="ProtNLM"/>
    </source>
</evidence>
<dbReference type="InterPro" id="IPR007410">
    <property type="entry name" value="LpqE-like"/>
</dbReference>
<dbReference type="PANTHER" id="PTHR36302">
    <property type="entry name" value="BLR7088 PROTEIN"/>
    <property type="match status" value="1"/>
</dbReference>
<dbReference type="RefSeq" id="WP_094829012.1">
    <property type="nucleotide sequence ID" value="NZ_NEVL01000007.1"/>
</dbReference>
<proteinExistence type="predicted"/>
<dbReference type="AlphaFoldDB" id="A0A261RSM2"/>
<sequence>MKIRHFALAAALALGAQGAAQAADFKVGQIEVEDLWVRASAPGQTNGAGYLEIDNDAKTPDRLLSVSSPAAERVELHEVVTEKGVAQMREVAQGVPVPADGEVKLRPGGYHVMFLKLKAPFAEGGKIPATLRFEQAGEVQVQFDVKPIAYHPAGDPTLAGHGGHNMKH</sequence>
<dbReference type="Pfam" id="PF04314">
    <property type="entry name" value="PCuAC"/>
    <property type="match status" value="1"/>
</dbReference>
<evidence type="ECO:0000313" key="3">
    <source>
        <dbReference type="Proteomes" id="UP000217005"/>
    </source>
</evidence>
<reference evidence="2 3" key="1">
    <citation type="submission" date="2017-05" db="EMBL/GenBank/DDBJ databases">
        <title>Complete and WGS of Bordetella genogroups.</title>
        <authorList>
            <person name="Spilker T."/>
            <person name="LiPuma J."/>
        </authorList>
    </citation>
    <scope>NUCLEOTIDE SEQUENCE [LARGE SCALE GENOMIC DNA]</scope>
    <source>
        <strain evidence="2 3">AU17610</strain>
    </source>
</reference>
<dbReference type="PANTHER" id="PTHR36302:SF1">
    <property type="entry name" value="COPPER CHAPERONE PCU(A)C"/>
    <property type="match status" value="1"/>
</dbReference>
<feature type="signal peptide" evidence="1">
    <location>
        <begin position="1"/>
        <end position="22"/>
    </location>
</feature>
<dbReference type="Proteomes" id="UP000217005">
    <property type="component" value="Unassembled WGS sequence"/>
</dbReference>
<dbReference type="OrthoDB" id="9796962at2"/>
<dbReference type="InterPro" id="IPR058248">
    <property type="entry name" value="Lxx211020-like"/>
</dbReference>
<dbReference type="Gene3D" id="2.60.40.1890">
    <property type="entry name" value="PCu(A)C copper chaperone"/>
    <property type="match status" value="1"/>
</dbReference>
<evidence type="ECO:0000256" key="1">
    <source>
        <dbReference type="SAM" id="SignalP"/>
    </source>
</evidence>
<dbReference type="InterPro" id="IPR036182">
    <property type="entry name" value="PCuAC_sf"/>
</dbReference>
<name>A0A261RSM2_9BORD</name>
<comment type="caution">
    <text evidence="2">The sequence shown here is derived from an EMBL/GenBank/DDBJ whole genome shotgun (WGS) entry which is preliminary data.</text>
</comment>
<feature type="chain" id="PRO_5013215361" description="Copper chaperone PCu(A)C" evidence="1">
    <location>
        <begin position="23"/>
        <end position="168"/>
    </location>
</feature>
<protein>
    <recommendedName>
        <fullName evidence="4">Copper chaperone PCu(A)C</fullName>
    </recommendedName>
</protein>
<accession>A0A261RSM2</accession>
<keyword evidence="1" id="KW-0732">Signal</keyword>